<evidence type="ECO:0000256" key="1">
    <source>
        <dbReference type="ARBA" id="ARBA00022723"/>
    </source>
</evidence>
<feature type="region of interest" description="Disordered" evidence="6">
    <location>
        <begin position="500"/>
        <end position="535"/>
    </location>
</feature>
<feature type="compositionally biased region" description="Low complexity" evidence="6">
    <location>
        <begin position="814"/>
        <end position="833"/>
    </location>
</feature>
<feature type="compositionally biased region" description="Low complexity" evidence="6">
    <location>
        <begin position="676"/>
        <end position="693"/>
    </location>
</feature>
<dbReference type="PANTHER" id="PTHR15710:SF243">
    <property type="entry name" value="E3 UBIQUITIN-PROTEIN LIGASE PRAJA-2 ISOFORM X1"/>
    <property type="match status" value="1"/>
</dbReference>
<dbReference type="Gene3D" id="3.30.40.10">
    <property type="entry name" value="Zinc/RING finger domain, C3HC4 (zinc finger)"/>
    <property type="match status" value="1"/>
</dbReference>
<feature type="compositionally biased region" description="Basic and acidic residues" evidence="6">
    <location>
        <begin position="167"/>
        <end position="184"/>
    </location>
</feature>
<feature type="compositionally biased region" description="Basic and acidic residues" evidence="6">
    <location>
        <begin position="502"/>
        <end position="511"/>
    </location>
</feature>
<evidence type="ECO:0000256" key="6">
    <source>
        <dbReference type="SAM" id="MobiDB-lite"/>
    </source>
</evidence>
<feature type="compositionally biased region" description="Polar residues" evidence="6">
    <location>
        <begin position="112"/>
        <end position="132"/>
    </location>
</feature>
<feature type="compositionally biased region" description="Polar residues" evidence="6">
    <location>
        <begin position="750"/>
        <end position="768"/>
    </location>
</feature>
<feature type="region of interest" description="Disordered" evidence="6">
    <location>
        <begin position="107"/>
        <end position="305"/>
    </location>
</feature>
<dbReference type="InterPro" id="IPR013083">
    <property type="entry name" value="Znf_RING/FYVE/PHD"/>
</dbReference>
<feature type="compositionally biased region" description="Low complexity" evidence="6">
    <location>
        <begin position="250"/>
        <end position="294"/>
    </location>
</feature>
<feature type="region of interest" description="Disordered" evidence="6">
    <location>
        <begin position="1060"/>
        <end position="1088"/>
    </location>
</feature>
<dbReference type="InterPro" id="IPR001841">
    <property type="entry name" value="Znf_RING"/>
</dbReference>
<feature type="region of interest" description="Disordered" evidence="6">
    <location>
        <begin position="330"/>
        <end position="405"/>
    </location>
</feature>
<evidence type="ECO:0000259" key="8">
    <source>
        <dbReference type="PROSITE" id="PS50837"/>
    </source>
</evidence>
<evidence type="ECO:0000256" key="4">
    <source>
        <dbReference type="ARBA" id="ARBA00022833"/>
    </source>
</evidence>
<evidence type="ECO:0000313" key="10">
    <source>
        <dbReference type="Proteomes" id="UP000559027"/>
    </source>
</evidence>
<keyword evidence="3 5" id="KW-0863">Zinc-finger</keyword>
<organism evidence="9 10">
    <name type="scientific">Leucocoprinus leucothites</name>
    <dbReference type="NCBI Taxonomy" id="201217"/>
    <lineage>
        <taxon>Eukaryota</taxon>
        <taxon>Fungi</taxon>
        <taxon>Dikarya</taxon>
        <taxon>Basidiomycota</taxon>
        <taxon>Agaricomycotina</taxon>
        <taxon>Agaricomycetes</taxon>
        <taxon>Agaricomycetidae</taxon>
        <taxon>Agaricales</taxon>
        <taxon>Agaricineae</taxon>
        <taxon>Agaricaceae</taxon>
        <taxon>Leucocoprinus</taxon>
    </lineage>
</organism>
<name>A0A8H5FTE1_9AGAR</name>
<feature type="compositionally biased region" description="Basic and acidic residues" evidence="6">
    <location>
        <begin position="1276"/>
        <end position="1285"/>
    </location>
</feature>
<dbReference type="Proteomes" id="UP000559027">
    <property type="component" value="Unassembled WGS sequence"/>
</dbReference>
<feature type="region of interest" description="Disordered" evidence="6">
    <location>
        <begin position="814"/>
        <end position="850"/>
    </location>
</feature>
<feature type="compositionally biased region" description="Pro residues" evidence="6">
    <location>
        <begin position="834"/>
        <end position="850"/>
    </location>
</feature>
<proteinExistence type="predicted"/>
<sequence length="1948" mass="209823">MFQILLPEMATMTQIRLHISHSRLTHLLPRPPRPLGAPKLTKSLEIPEEIYWAHRAVSQLIPSFVNRPAAMDPEEHPEYNYSDHGADDAMHAESLLGSESIPASNEIEMREPSNTSGSTSIGAQSTQHTSMDVSLPASPSGAPAFIISNEMSPPTPSGSQRTSMRRSRVEDDHDHERDRRHPSERIGSSSHPTNTPQLSASSSSSSQPTSTPISRILDNLASGTPRSPPSSGSRLDPFHFFRNIIPHSRPSNPNQASPSLPSQSSPNSSQQGGPTTGPSSGPAPVPIAAAPQPSDSNTTSQTPRVNVRHQYLGGFTIMIDVNGGMTTAPLPGTLPLPTSPNANTTQGDAPPLPNPIPGVPLAQAPRENTVRAADQQEAQTPQQPRTQPQGAPAEDDPQAPLNNAPEGVSAFADVLARIGLLAALSFRDSALFERDVEDPERAKKLVEGLEDVPVGLVRRLERVGKTDAGGGESTDTAEGGLGDGGCAICWERLLLEVEEQKEEGATDKDKDEEPEQSAPSNQSDRGASSSTSQLDHLVEDSDLENRYQRIVTLPCAHVFHAQCLIPWFSKPKQTTCPICRFNIDPENLTYTSRAQRATARAQEQQQGDGEGGDAPQDGGPEAGVGLDIPLMFAGGAGDPPIIIPLGGNVGVPNSAQPPAPAPTGTDARAQDRTGDTENTGTNTNANRNRPPNGDVVTIGFDMYIGRGPPPFPLGGPNIFQIPVPGRPTGANDAPSGDVPNDPSGIPSGAAGNNNPNTTSQGNSTSANAQAGVGAGEARGPPGATLAIPIPMGPGLGRAIGDVLTRIILGTGGNAPAAPGGQAGPAGPTSGQAQPPGPTGPTPFGPERPPTMLPGGIPIPGGVGFGFGAGPVGGAGVQSMPIPPFVLPFGNHSMTMGPGASPLSAGGSLGGLGGPGVQPGRVPPAMGAGPNSIFNIVSGLFGGPSASGQGQGRGQAAPSAPDAQPPFSAAAQPQARRAQDAPQQAPAGFGSASPPMPRQPTPRRKWAPPPPPGLTLRQRVEKKEQEAGLRCCDVSCGVGPSDEDPWIDISEHGLKQLSIRASPSPEPVEKMSTIDSGVGLDGEGGMDSKSDEVDAREVVERKSVCPHTFHSSCLVSSERVALALRNTEVAFMGSEGKEEVEVSCPVGSAPAALESGYPLDFIDSGINCFVAFTIYQERLRLRQDLSLTGDSAPAPTEVPVNVLFVQPCGTLRPSTAWYSLSFYCVVLPALQPLTIVMIHLAQKCLDLLDVLLHRRRKKAEDHDPERSLPAAAAQGRDTPRVGHISDPRTTNTVDIFRDASHFVVESMTNVSYTVNHNQTEDVRRVEEYERRRKAEENAREAEEYERHRKTEEDERWRKAEEALQELKARRLLGAMLDTEERGYVPRCNEDTRQSLRRHIVEWGQNDGEIERLLWLSGPAGVGKSAVAQTVAEELKKVELLGAIFFFSRPNNRSDPSDVIPTLVYQLAVLLPKYKLILGQLLKEDPSVFGKSRRSQFKELISDPFLPDLSRRPLTLVSYLSEQLLTSLFHRPLLIVLDGLDECNGRDVQCEFVEMIARHACTEGPGFPAAVDGICSHERLEVDDDEAQKDALHILREGFTNIRQRYPGQLPHDWPHDGKITFIAERASGHLGFASFIISFIGDQEYDNPSRQLKICLKFLQRTDPSNRVNPLHPLDLLYTQILSDIPEDTLPDTQLVLGLLILYGNERLTALVHANFLGLDQAAFYNSLRRLHSVVFVPPAPEASTKPIRVYHASFTDFLRDKARAKEFVLDEGAIHLYVATRGLKWLSHFSQEPSDQQALPEIAWPGDSTSPHAQTTFGAVCNFAFAPCWRAFPYVPKGSLLTLIKALKNFDFNITYSRWEDETREFAHFIQWLVSSDAKSLASIDHTHLGEPEKKEEITIIWDEEYPPIFFEPFLKDVRLTDCLSVHLQLQTRTQASFHLMPNIDNDV</sequence>
<evidence type="ECO:0000313" key="9">
    <source>
        <dbReference type="EMBL" id="KAF5348491.1"/>
    </source>
</evidence>
<feature type="compositionally biased region" description="Polar residues" evidence="6">
    <location>
        <begin position="295"/>
        <end position="304"/>
    </location>
</feature>
<dbReference type="SMART" id="SM00184">
    <property type="entry name" value="RING"/>
    <property type="match status" value="1"/>
</dbReference>
<feature type="compositionally biased region" description="Low complexity" evidence="6">
    <location>
        <begin position="372"/>
        <end position="392"/>
    </location>
</feature>
<dbReference type="EMBL" id="JAACJO010000019">
    <property type="protein sequence ID" value="KAF5348491.1"/>
    <property type="molecule type" value="Genomic_DNA"/>
</dbReference>
<feature type="region of interest" description="Disordered" evidence="6">
    <location>
        <begin position="1258"/>
        <end position="1288"/>
    </location>
</feature>
<evidence type="ECO:0000259" key="7">
    <source>
        <dbReference type="PROSITE" id="PS50089"/>
    </source>
</evidence>
<evidence type="ECO:0000256" key="2">
    <source>
        <dbReference type="ARBA" id="ARBA00022737"/>
    </source>
</evidence>
<dbReference type="InterPro" id="IPR027417">
    <property type="entry name" value="P-loop_NTPase"/>
</dbReference>
<feature type="region of interest" description="Disordered" evidence="6">
    <location>
        <begin position="647"/>
        <end position="694"/>
    </location>
</feature>
<feature type="compositionally biased region" description="Low complexity" evidence="6">
    <location>
        <begin position="195"/>
        <end position="214"/>
    </location>
</feature>
<comment type="caution">
    <text evidence="9">The sequence shown here is derived from an EMBL/GenBank/DDBJ whole genome shotgun (WGS) entry which is preliminary data.</text>
</comment>
<feature type="region of interest" description="Disordered" evidence="6">
    <location>
        <begin position="594"/>
        <end position="630"/>
    </location>
</feature>
<dbReference type="Pfam" id="PF24883">
    <property type="entry name" value="NPHP3_N"/>
    <property type="match status" value="1"/>
</dbReference>
<dbReference type="InterPro" id="IPR056884">
    <property type="entry name" value="NPHP3-like_N"/>
</dbReference>
<dbReference type="PROSITE" id="PS50089">
    <property type="entry name" value="ZF_RING_2"/>
    <property type="match status" value="1"/>
</dbReference>
<dbReference type="OrthoDB" id="8062037at2759"/>
<reference evidence="9 10" key="1">
    <citation type="journal article" date="2020" name="ISME J.">
        <title>Uncovering the hidden diversity of litter-decomposition mechanisms in mushroom-forming fungi.</title>
        <authorList>
            <person name="Floudas D."/>
            <person name="Bentzer J."/>
            <person name="Ahren D."/>
            <person name="Johansson T."/>
            <person name="Persson P."/>
            <person name="Tunlid A."/>
        </authorList>
    </citation>
    <scope>NUCLEOTIDE SEQUENCE [LARGE SCALE GENOMIC DNA]</scope>
    <source>
        <strain evidence="9 10">CBS 146.42</strain>
    </source>
</reference>
<feature type="domain" description="RING-type" evidence="7">
    <location>
        <begin position="486"/>
        <end position="580"/>
    </location>
</feature>
<keyword evidence="10" id="KW-1185">Reference proteome</keyword>
<evidence type="ECO:0008006" key="11">
    <source>
        <dbReference type="Google" id="ProtNLM"/>
    </source>
</evidence>
<feature type="compositionally biased region" description="Low complexity" evidence="6">
    <location>
        <begin position="943"/>
        <end position="988"/>
    </location>
</feature>
<feature type="compositionally biased region" description="Polar residues" evidence="6">
    <location>
        <begin position="517"/>
        <end position="534"/>
    </location>
</feature>
<dbReference type="GO" id="GO:0008270">
    <property type="term" value="F:zinc ion binding"/>
    <property type="evidence" value="ECO:0007669"/>
    <property type="project" value="UniProtKB-KW"/>
</dbReference>
<evidence type="ECO:0000256" key="5">
    <source>
        <dbReference type="PROSITE-ProRule" id="PRU00175"/>
    </source>
</evidence>
<feature type="region of interest" description="Disordered" evidence="6">
    <location>
        <begin position="943"/>
        <end position="1014"/>
    </location>
</feature>
<feature type="region of interest" description="Disordered" evidence="6">
    <location>
        <begin position="1330"/>
        <end position="1352"/>
    </location>
</feature>
<accession>A0A8H5FTE1</accession>
<dbReference type="GO" id="GO:0005737">
    <property type="term" value="C:cytoplasm"/>
    <property type="evidence" value="ECO:0007669"/>
    <property type="project" value="TreeGrafter"/>
</dbReference>
<feature type="region of interest" description="Disordered" evidence="6">
    <location>
        <begin position="711"/>
        <end position="779"/>
    </location>
</feature>
<feature type="compositionally biased region" description="Polar residues" evidence="6">
    <location>
        <begin position="149"/>
        <end position="162"/>
    </location>
</feature>
<feature type="compositionally biased region" description="Low complexity" evidence="6">
    <location>
        <begin position="222"/>
        <end position="234"/>
    </location>
</feature>
<evidence type="ECO:0000256" key="3">
    <source>
        <dbReference type="ARBA" id="ARBA00022771"/>
    </source>
</evidence>
<dbReference type="PANTHER" id="PTHR15710">
    <property type="entry name" value="E3 UBIQUITIN-PROTEIN LIGASE PRAJA"/>
    <property type="match status" value="1"/>
</dbReference>
<protein>
    <recommendedName>
        <fullName evidence="11">RING-type domain-containing protein</fullName>
    </recommendedName>
</protein>
<dbReference type="InterPro" id="IPR007111">
    <property type="entry name" value="NACHT_NTPase"/>
</dbReference>
<dbReference type="GO" id="GO:0016567">
    <property type="term" value="P:protein ubiquitination"/>
    <property type="evidence" value="ECO:0007669"/>
    <property type="project" value="TreeGrafter"/>
</dbReference>
<dbReference type="SUPFAM" id="SSF52540">
    <property type="entry name" value="P-loop containing nucleoside triphosphate hydrolases"/>
    <property type="match status" value="1"/>
</dbReference>
<keyword evidence="2" id="KW-0677">Repeat</keyword>
<dbReference type="Pfam" id="PF13639">
    <property type="entry name" value="zf-RING_2"/>
    <property type="match status" value="1"/>
</dbReference>
<keyword evidence="1" id="KW-0479">Metal-binding</keyword>
<dbReference type="SUPFAM" id="SSF57850">
    <property type="entry name" value="RING/U-box"/>
    <property type="match status" value="1"/>
</dbReference>
<gene>
    <name evidence="9" type="ORF">D9756_009603</name>
</gene>
<feature type="domain" description="NACHT" evidence="8">
    <location>
        <begin position="1410"/>
        <end position="1540"/>
    </location>
</feature>
<feature type="compositionally biased region" description="Low complexity" evidence="6">
    <location>
        <begin position="594"/>
        <end position="619"/>
    </location>
</feature>
<keyword evidence="4" id="KW-0862">Zinc</keyword>
<dbReference type="PROSITE" id="PS50837">
    <property type="entry name" value="NACHT"/>
    <property type="match status" value="1"/>
</dbReference>
<dbReference type="GO" id="GO:0061630">
    <property type="term" value="F:ubiquitin protein ligase activity"/>
    <property type="evidence" value="ECO:0007669"/>
    <property type="project" value="TreeGrafter"/>
</dbReference>
<dbReference type="Gene3D" id="3.40.50.300">
    <property type="entry name" value="P-loop containing nucleotide triphosphate hydrolases"/>
    <property type="match status" value="1"/>
</dbReference>